<reference evidence="1 2" key="1">
    <citation type="submission" date="2022-01" db="EMBL/GenBank/DDBJ databases">
        <title>VMRC isolate genome collection.</title>
        <authorList>
            <person name="France M."/>
            <person name="Rutt L."/>
            <person name="Humphrys M."/>
            <person name="Ravel J."/>
        </authorList>
    </citation>
    <scope>NUCLEOTIDE SEQUENCE [LARGE SCALE GENOMIC DNA]</scope>
    <source>
        <strain evidence="1 2">C0030B4</strain>
    </source>
</reference>
<protein>
    <recommendedName>
        <fullName evidence="3">DUF771 domain-containing protein</fullName>
    </recommendedName>
</protein>
<comment type="caution">
    <text evidence="1">The sequence shown here is derived from an EMBL/GenBank/DDBJ whole genome shotgun (WGS) entry which is preliminary data.</text>
</comment>
<keyword evidence="2" id="KW-1185">Reference proteome</keyword>
<evidence type="ECO:0008006" key="3">
    <source>
        <dbReference type="Google" id="ProtNLM"/>
    </source>
</evidence>
<dbReference type="Proteomes" id="UP001527392">
    <property type="component" value="Unassembled WGS sequence"/>
</dbReference>
<dbReference type="EMBL" id="JAKHMS010000030">
    <property type="protein sequence ID" value="MCZ3782194.1"/>
    <property type="molecule type" value="Genomic_DNA"/>
</dbReference>
<organism evidence="1 2">
    <name type="scientific">Limosilactobacillus vaginalis</name>
    <dbReference type="NCBI Taxonomy" id="1633"/>
    <lineage>
        <taxon>Bacteria</taxon>
        <taxon>Bacillati</taxon>
        <taxon>Bacillota</taxon>
        <taxon>Bacilli</taxon>
        <taxon>Lactobacillales</taxon>
        <taxon>Lactobacillaceae</taxon>
        <taxon>Limosilactobacillus</taxon>
    </lineage>
</organism>
<accession>A0ABT4K8Y6</accession>
<evidence type="ECO:0000313" key="2">
    <source>
        <dbReference type="Proteomes" id="UP001527392"/>
    </source>
</evidence>
<proteinExistence type="predicted"/>
<gene>
    <name evidence="1" type="ORF">L2504_08640</name>
</gene>
<sequence>MSALLELVKEAPPDDRRAVAEYLKPYLVTKELPTEKWVNLEELRPYIPGKKSKAWIQLYVLDAYPETRKWSTNPHPGKGRAIKVNLPVARKWIEEHIDVIDWNKPMP</sequence>
<evidence type="ECO:0000313" key="1">
    <source>
        <dbReference type="EMBL" id="MCZ3782194.1"/>
    </source>
</evidence>
<dbReference type="RefSeq" id="WP_269257434.1">
    <property type="nucleotide sequence ID" value="NZ_CAUPFI010000002.1"/>
</dbReference>
<name>A0ABT4K8Y6_9LACO</name>